<evidence type="ECO:0000256" key="3">
    <source>
        <dbReference type="ARBA" id="ARBA00022605"/>
    </source>
</evidence>
<dbReference type="PANTHER" id="PTHR22854">
    <property type="entry name" value="TRYPTOPHAN BIOSYNTHESIS PROTEIN"/>
    <property type="match status" value="1"/>
</dbReference>
<evidence type="ECO:0000256" key="2">
    <source>
        <dbReference type="ARBA" id="ARBA00004696"/>
    </source>
</evidence>
<evidence type="ECO:0000256" key="1">
    <source>
        <dbReference type="ARBA" id="ARBA00001633"/>
    </source>
</evidence>
<keyword evidence="11" id="KW-1185">Reference proteome</keyword>
<dbReference type="STRING" id="1286106.MPL1_07348"/>
<organism evidence="10 11">
    <name type="scientific">Methylophaga lonarensis MPL</name>
    <dbReference type="NCBI Taxonomy" id="1286106"/>
    <lineage>
        <taxon>Bacteria</taxon>
        <taxon>Pseudomonadati</taxon>
        <taxon>Pseudomonadota</taxon>
        <taxon>Gammaproteobacteria</taxon>
        <taxon>Thiotrichales</taxon>
        <taxon>Piscirickettsiaceae</taxon>
        <taxon>Methylophaga</taxon>
    </lineage>
</organism>
<dbReference type="FunFam" id="3.20.20.70:FF:000024">
    <property type="entry name" value="Indole-3-glycerol phosphate synthase"/>
    <property type="match status" value="1"/>
</dbReference>
<evidence type="ECO:0000313" key="11">
    <source>
        <dbReference type="Proteomes" id="UP000012019"/>
    </source>
</evidence>
<dbReference type="PATRIC" id="fig|1286106.3.peg.1473"/>
<keyword evidence="7 8" id="KW-0456">Lyase</keyword>
<dbReference type="CDD" id="cd00331">
    <property type="entry name" value="IGPS"/>
    <property type="match status" value="1"/>
</dbReference>
<protein>
    <recommendedName>
        <fullName evidence="8">Indole-3-glycerol phosphate synthase</fullName>
        <shortName evidence="8">IGPS</shortName>
        <ecNumber evidence="8">4.1.1.48</ecNumber>
    </recommendedName>
</protein>
<dbReference type="EC" id="4.1.1.48" evidence="8"/>
<evidence type="ECO:0000256" key="5">
    <source>
        <dbReference type="ARBA" id="ARBA00022822"/>
    </source>
</evidence>
<dbReference type="OrthoDB" id="9804217at2"/>
<dbReference type="Proteomes" id="UP000012019">
    <property type="component" value="Unassembled WGS sequence"/>
</dbReference>
<keyword evidence="6 8" id="KW-0057">Aromatic amino acid biosynthesis</keyword>
<dbReference type="NCBIfam" id="NF001377">
    <property type="entry name" value="PRK00278.2-4"/>
    <property type="match status" value="1"/>
</dbReference>
<proteinExistence type="inferred from homology"/>
<dbReference type="EMBL" id="APHR01000037">
    <property type="protein sequence ID" value="EMR12946.1"/>
    <property type="molecule type" value="Genomic_DNA"/>
</dbReference>
<sequence length="265" mass="29386">MTQQADILKKILQTKVQEIQHRSSRIPIQQVQEFAEQAEPTRGFVEAIASKIAAGEAAVIAEIKKASPSKGVLRAQFDPAAIAQSYAANGAACLSVLTDRDYFQGHEEFLQQARDACQLPVIRKDFIIDPYQVFEARAINADCILLIASALDDEQLESLSQLAMQLDMDVLVEVHDEQELERALILNMPLIGINNRNLHTFETSLDTTLNLLSKIPDNSIVVTESGIHSQADVKLMRDHDVHAFLVGEAFMRAEDPGAELHKLFS</sequence>
<dbReference type="GO" id="GO:0004425">
    <property type="term" value="F:indole-3-glycerol-phosphate synthase activity"/>
    <property type="evidence" value="ECO:0007669"/>
    <property type="project" value="UniProtKB-UniRule"/>
</dbReference>
<keyword evidence="5 8" id="KW-0822">Tryptophan biosynthesis</keyword>
<dbReference type="NCBIfam" id="NF001373">
    <property type="entry name" value="PRK00278.1-6"/>
    <property type="match status" value="1"/>
</dbReference>
<dbReference type="eggNOG" id="COG0134">
    <property type="taxonomic scope" value="Bacteria"/>
</dbReference>
<comment type="catalytic activity">
    <reaction evidence="1 8">
        <text>1-(2-carboxyphenylamino)-1-deoxy-D-ribulose 5-phosphate + H(+) = (1S,2R)-1-C-(indol-3-yl)glycerol 3-phosphate + CO2 + H2O</text>
        <dbReference type="Rhea" id="RHEA:23476"/>
        <dbReference type="ChEBI" id="CHEBI:15377"/>
        <dbReference type="ChEBI" id="CHEBI:15378"/>
        <dbReference type="ChEBI" id="CHEBI:16526"/>
        <dbReference type="ChEBI" id="CHEBI:58613"/>
        <dbReference type="ChEBI" id="CHEBI:58866"/>
        <dbReference type="EC" id="4.1.1.48"/>
    </reaction>
</comment>
<dbReference type="InterPro" id="IPR013798">
    <property type="entry name" value="Indole-3-glycerol_P_synth_dom"/>
</dbReference>
<dbReference type="GO" id="GO:0000162">
    <property type="term" value="P:L-tryptophan biosynthetic process"/>
    <property type="evidence" value="ECO:0007669"/>
    <property type="project" value="UniProtKB-UniRule"/>
</dbReference>
<keyword evidence="3 8" id="KW-0028">Amino-acid biosynthesis</keyword>
<dbReference type="Gene3D" id="3.20.20.70">
    <property type="entry name" value="Aldolase class I"/>
    <property type="match status" value="1"/>
</dbReference>
<comment type="caution">
    <text evidence="10">The sequence shown here is derived from an EMBL/GenBank/DDBJ whole genome shotgun (WGS) entry which is preliminary data.</text>
</comment>
<evidence type="ECO:0000256" key="7">
    <source>
        <dbReference type="ARBA" id="ARBA00023239"/>
    </source>
</evidence>
<dbReference type="RefSeq" id="WP_009726458.1">
    <property type="nucleotide sequence ID" value="NZ_APHR01000037.1"/>
</dbReference>
<feature type="domain" description="Indole-3-glycerol phosphate synthase" evidence="9">
    <location>
        <begin position="8"/>
        <end position="263"/>
    </location>
</feature>
<dbReference type="GO" id="GO:0004640">
    <property type="term" value="F:phosphoribosylanthranilate isomerase activity"/>
    <property type="evidence" value="ECO:0007669"/>
    <property type="project" value="TreeGrafter"/>
</dbReference>
<dbReference type="PANTHER" id="PTHR22854:SF2">
    <property type="entry name" value="INDOLE-3-GLYCEROL-PHOSPHATE SYNTHASE"/>
    <property type="match status" value="1"/>
</dbReference>
<evidence type="ECO:0000256" key="4">
    <source>
        <dbReference type="ARBA" id="ARBA00022793"/>
    </source>
</evidence>
<reference evidence="10 11" key="1">
    <citation type="journal article" date="2013" name="Genome Announc.">
        <title>Draft Genome Sequence of Methylophaga lonarensis MPLT, a Haloalkaliphilic (Non-Methane-Utilizing) Methylotroph.</title>
        <authorList>
            <person name="Shetty S.A."/>
            <person name="Marathe N.P."/>
            <person name="Munot H."/>
            <person name="Antony C.P."/>
            <person name="Dhotre D.P."/>
            <person name="Murrell J.C."/>
            <person name="Shouche Y.S."/>
        </authorList>
    </citation>
    <scope>NUCLEOTIDE SEQUENCE [LARGE SCALE GENOMIC DNA]</scope>
    <source>
        <strain evidence="10 11">MPL</strain>
    </source>
</reference>
<dbReference type="AlphaFoldDB" id="M7P0E8"/>
<evidence type="ECO:0000256" key="6">
    <source>
        <dbReference type="ARBA" id="ARBA00023141"/>
    </source>
</evidence>
<dbReference type="NCBIfam" id="NF001370">
    <property type="entry name" value="PRK00278.1-2"/>
    <property type="match status" value="1"/>
</dbReference>
<dbReference type="InterPro" id="IPR011060">
    <property type="entry name" value="RibuloseP-bd_barrel"/>
</dbReference>
<dbReference type="HAMAP" id="MF_00134_B">
    <property type="entry name" value="IGPS_B"/>
    <property type="match status" value="1"/>
</dbReference>
<dbReference type="SUPFAM" id="SSF51366">
    <property type="entry name" value="Ribulose-phoshate binding barrel"/>
    <property type="match status" value="1"/>
</dbReference>
<dbReference type="Pfam" id="PF00218">
    <property type="entry name" value="IGPS"/>
    <property type="match status" value="1"/>
</dbReference>
<comment type="similarity">
    <text evidence="8">Belongs to the TrpC family.</text>
</comment>
<evidence type="ECO:0000256" key="8">
    <source>
        <dbReference type="HAMAP-Rule" id="MF_00134"/>
    </source>
</evidence>
<gene>
    <name evidence="8" type="primary">trpC</name>
    <name evidence="10" type="ORF">MPL1_07348</name>
</gene>
<evidence type="ECO:0000259" key="9">
    <source>
        <dbReference type="Pfam" id="PF00218"/>
    </source>
</evidence>
<dbReference type="InterPro" id="IPR013785">
    <property type="entry name" value="Aldolase_TIM"/>
</dbReference>
<dbReference type="PROSITE" id="PS00614">
    <property type="entry name" value="IGPS"/>
    <property type="match status" value="1"/>
</dbReference>
<evidence type="ECO:0000313" key="10">
    <source>
        <dbReference type="EMBL" id="EMR12946.1"/>
    </source>
</evidence>
<dbReference type="UniPathway" id="UPA00035">
    <property type="reaction ID" value="UER00043"/>
</dbReference>
<dbReference type="InterPro" id="IPR001468">
    <property type="entry name" value="Indole-3-GlycerolPSynthase_CS"/>
</dbReference>
<accession>M7P0E8</accession>
<dbReference type="InterPro" id="IPR045186">
    <property type="entry name" value="Indole-3-glycerol_P_synth"/>
</dbReference>
<name>M7P0E8_9GAMM</name>
<keyword evidence="4 8" id="KW-0210">Decarboxylase</keyword>
<comment type="pathway">
    <text evidence="2 8">Amino-acid biosynthesis; L-tryptophan biosynthesis; L-tryptophan from chorismate: step 4/5.</text>
</comment>